<organism evidence="2 3">
    <name type="scientific">Steinernema glaseri</name>
    <dbReference type="NCBI Taxonomy" id="37863"/>
    <lineage>
        <taxon>Eukaryota</taxon>
        <taxon>Metazoa</taxon>
        <taxon>Ecdysozoa</taxon>
        <taxon>Nematoda</taxon>
        <taxon>Chromadorea</taxon>
        <taxon>Rhabditida</taxon>
        <taxon>Tylenchina</taxon>
        <taxon>Panagrolaimomorpha</taxon>
        <taxon>Strongyloidoidea</taxon>
        <taxon>Steinernematidae</taxon>
        <taxon>Steinernema</taxon>
    </lineage>
</organism>
<dbReference type="AlphaFoldDB" id="A0A1I7YQ03"/>
<proteinExistence type="predicted"/>
<dbReference type="WBParaSite" id="L893_g18539.t1">
    <property type="protein sequence ID" value="L893_g18539.t1"/>
    <property type="gene ID" value="L893_g18539"/>
</dbReference>
<name>A0A1I7YQ03_9BILA</name>
<feature type="compositionally biased region" description="Polar residues" evidence="1">
    <location>
        <begin position="1"/>
        <end position="17"/>
    </location>
</feature>
<sequence length="67" mass="7289">MPRRNPSSRISVTSPTRAQLPHKSHMITEPHSLRDELPKALASQLHPLSSPAARKEEGGVPHPPGLT</sequence>
<protein>
    <submittedName>
        <fullName evidence="3">ATXN7</fullName>
    </submittedName>
</protein>
<accession>A0A1I7YQ03</accession>
<feature type="region of interest" description="Disordered" evidence="1">
    <location>
        <begin position="1"/>
        <end position="30"/>
    </location>
</feature>
<reference evidence="3" key="1">
    <citation type="submission" date="2016-11" db="UniProtKB">
        <authorList>
            <consortium name="WormBaseParasite"/>
        </authorList>
    </citation>
    <scope>IDENTIFICATION</scope>
</reference>
<evidence type="ECO:0000256" key="1">
    <source>
        <dbReference type="SAM" id="MobiDB-lite"/>
    </source>
</evidence>
<keyword evidence="2" id="KW-1185">Reference proteome</keyword>
<dbReference type="Proteomes" id="UP000095287">
    <property type="component" value="Unplaced"/>
</dbReference>
<evidence type="ECO:0000313" key="3">
    <source>
        <dbReference type="WBParaSite" id="L893_g18539.t1"/>
    </source>
</evidence>
<evidence type="ECO:0000313" key="2">
    <source>
        <dbReference type="Proteomes" id="UP000095287"/>
    </source>
</evidence>
<feature type="region of interest" description="Disordered" evidence="1">
    <location>
        <begin position="43"/>
        <end position="67"/>
    </location>
</feature>